<protein>
    <submittedName>
        <fullName evidence="2">VOC family protein</fullName>
    </submittedName>
</protein>
<name>A0A512RR85_9BACT</name>
<feature type="domain" description="PhnB-like" evidence="1">
    <location>
        <begin position="8"/>
        <end position="134"/>
    </location>
</feature>
<keyword evidence="3" id="KW-1185">Reference proteome</keyword>
<dbReference type="EMBL" id="BKAU01000005">
    <property type="protein sequence ID" value="GEP98208.1"/>
    <property type="molecule type" value="Genomic_DNA"/>
</dbReference>
<dbReference type="SUPFAM" id="SSF54593">
    <property type="entry name" value="Glyoxalase/Bleomycin resistance protein/Dihydroxybiphenyl dioxygenase"/>
    <property type="match status" value="1"/>
</dbReference>
<dbReference type="Proteomes" id="UP000321436">
    <property type="component" value="Unassembled WGS sequence"/>
</dbReference>
<proteinExistence type="predicted"/>
<dbReference type="PANTHER" id="PTHR33990">
    <property type="entry name" value="PROTEIN YJDN-RELATED"/>
    <property type="match status" value="1"/>
</dbReference>
<organism evidence="2 3">
    <name type="scientific">Chitinophaga cymbidii</name>
    <dbReference type="NCBI Taxonomy" id="1096750"/>
    <lineage>
        <taxon>Bacteria</taxon>
        <taxon>Pseudomonadati</taxon>
        <taxon>Bacteroidota</taxon>
        <taxon>Chitinophagia</taxon>
        <taxon>Chitinophagales</taxon>
        <taxon>Chitinophagaceae</taxon>
        <taxon>Chitinophaga</taxon>
    </lineage>
</organism>
<dbReference type="AlphaFoldDB" id="A0A512RR85"/>
<gene>
    <name evidence="2" type="ORF">CCY01nite_44680</name>
</gene>
<evidence type="ECO:0000313" key="2">
    <source>
        <dbReference type="EMBL" id="GEP98208.1"/>
    </source>
</evidence>
<dbReference type="OrthoDB" id="9795306at2"/>
<dbReference type="InterPro" id="IPR029068">
    <property type="entry name" value="Glyas_Bleomycin-R_OHBP_Dase"/>
</dbReference>
<dbReference type="CDD" id="cd06588">
    <property type="entry name" value="PhnB_like"/>
    <property type="match status" value="1"/>
</dbReference>
<evidence type="ECO:0000259" key="1">
    <source>
        <dbReference type="Pfam" id="PF06983"/>
    </source>
</evidence>
<reference evidence="2 3" key="1">
    <citation type="submission" date="2019-07" db="EMBL/GenBank/DDBJ databases">
        <title>Whole genome shotgun sequence of Chitinophaga cymbidii NBRC 109752.</title>
        <authorList>
            <person name="Hosoyama A."/>
            <person name="Uohara A."/>
            <person name="Ohji S."/>
            <person name="Ichikawa N."/>
        </authorList>
    </citation>
    <scope>NUCLEOTIDE SEQUENCE [LARGE SCALE GENOMIC DNA]</scope>
    <source>
        <strain evidence="2 3">NBRC 109752</strain>
    </source>
</reference>
<dbReference type="Gene3D" id="3.10.180.10">
    <property type="entry name" value="2,3-Dihydroxybiphenyl 1,2-Dioxygenase, domain 1"/>
    <property type="match status" value="1"/>
</dbReference>
<evidence type="ECO:0000313" key="3">
    <source>
        <dbReference type="Proteomes" id="UP000321436"/>
    </source>
</evidence>
<sequence length="137" mass="15417">METKKFELIPYIHFEGNCEEALNFYADILNGKVEVQSRYDNPAMNAPEAYRDKVLHGRLHFSGLAIYASDVFPGQKAQKSSGDVYLSLTFPDETAAQQAFDRLAEGGKVGVPFAKQFWGSWHGNLVDKYGIAWMMNC</sequence>
<dbReference type="PANTHER" id="PTHR33990:SF1">
    <property type="entry name" value="PROTEIN YJDN"/>
    <property type="match status" value="1"/>
</dbReference>
<dbReference type="RefSeq" id="WP_146866505.1">
    <property type="nucleotide sequence ID" value="NZ_BKAU01000005.1"/>
</dbReference>
<dbReference type="Pfam" id="PF06983">
    <property type="entry name" value="3-dmu-9_3-mt"/>
    <property type="match status" value="1"/>
</dbReference>
<accession>A0A512RR85</accession>
<comment type="caution">
    <text evidence="2">The sequence shown here is derived from an EMBL/GenBank/DDBJ whole genome shotgun (WGS) entry which is preliminary data.</text>
</comment>
<dbReference type="InterPro" id="IPR028973">
    <property type="entry name" value="PhnB-like"/>
</dbReference>